<dbReference type="InterPro" id="IPR029767">
    <property type="entry name" value="WecB-like"/>
</dbReference>
<comment type="similarity">
    <text evidence="2 4">Belongs to the UDP-N-acetylglucosamine 2-epimerase family.</text>
</comment>
<keyword evidence="1 4" id="KW-0413">Isomerase</keyword>
<protein>
    <recommendedName>
        <fullName evidence="3">UDP-N-acetylglucosamine 2-epimerase (non-hydrolyzing)</fullName>
        <ecNumber evidence="3">5.1.3.14</ecNumber>
    </recommendedName>
</protein>
<evidence type="ECO:0000256" key="1">
    <source>
        <dbReference type="ARBA" id="ARBA00023235"/>
    </source>
</evidence>
<dbReference type="EMBL" id="LNZG01000013">
    <property type="protein sequence ID" value="ODA90351.1"/>
    <property type="molecule type" value="Genomic_DNA"/>
</dbReference>
<organism evidence="6 7">
    <name type="scientific">Leifsonia xyli subsp. xyli</name>
    <dbReference type="NCBI Taxonomy" id="59736"/>
    <lineage>
        <taxon>Bacteria</taxon>
        <taxon>Bacillati</taxon>
        <taxon>Actinomycetota</taxon>
        <taxon>Actinomycetes</taxon>
        <taxon>Micrococcales</taxon>
        <taxon>Microbacteriaceae</taxon>
        <taxon>Leifsonia</taxon>
    </lineage>
</organism>
<dbReference type="SUPFAM" id="SSF53756">
    <property type="entry name" value="UDP-Glycosyltransferase/glycogen phosphorylase"/>
    <property type="match status" value="1"/>
</dbReference>
<evidence type="ECO:0000256" key="3">
    <source>
        <dbReference type="ARBA" id="ARBA00038858"/>
    </source>
</evidence>
<dbReference type="Pfam" id="PF02350">
    <property type="entry name" value="Epimerase_2"/>
    <property type="match status" value="1"/>
</dbReference>
<reference evidence="6 7" key="1">
    <citation type="submission" date="2015-11" db="EMBL/GenBank/DDBJ databases">
        <authorList>
            <person name="Zhang Y."/>
            <person name="Guo Z."/>
        </authorList>
    </citation>
    <scope>NUCLEOTIDE SEQUENCE [LARGE SCALE GENOMIC DNA]</scope>
    <source>
        <strain evidence="7">gdw1</strain>
    </source>
</reference>
<gene>
    <name evidence="6" type="ORF">ATY41_10215</name>
</gene>
<evidence type="ECO:0000313" key="6">
    <source>
        <dbReference type="EMBL" id="ODA90351.1"/>
    </source>
</evidence>
<dbReference type="Proteomes" id="UP000094426">
    <property type="component" value="Unassembled WGS sequence"/>
</dbReference>
<dbReference type="InterPro" id="IPR003331">
    <property type="entry name" value="UDP_GlcNAc_Epimerase_2_dom"/>
</dbReference>
<dbReference type="Gene3D" id="3.40.50.2000">
    <property type="entry name" value="Glycogen Phosphorylase B"/>
    <property type="match status" value="1"/>
</dbReference>
<name>A0A1E2SKV4_LEIXY</name>
<evidence type="ECO:0000256" key="4">
    <source>
        <dbReference type="RuleBase" id="RU003513"/>
    </source>
</evidence>
<dbReference type="PANTHER" id="PTHR43174:SF2">
    <property type="entry name" value="UDP-N-ACETYLGLUCOSAMINE 2-EPIMERASE"/>
    <property type="match status" value="1"/>
</dbReference>
<evidence type="ECO:0000259" key="5">
    <source>
        <dbReference type="Pfam" id="PF02350"/>
    </source>
</evidence>
<dbReference type="PANTHER" id="PTHR43174">
    <property type="entry name" value="UDP-N-ACETYLGLUCOSAMINE 2-EPIMERASE"/>
    <property type="match status" value="1"/>
</dbReference>
<sequence length="199" mass="21020">MPKVMVVYGTRPEAIKVAPLIRELASHEFLDVQVTSTGQHRDMLRPVEAAFGLKPDVTLDSMRPGQDLTSLFSTVATGMDSVIANERPAAVVVHGDTSTAAAAALAAFHRQVPVVHLEAGLRSGDLASPFPEEGNRKLIGQVAALHLAPTMRAKSNLISSVADPGDVVVTGNTVIDALLWAEEITSSRPWPAELSALAS</sequence>
<proteinExistence type="inferred from homology"/>
<dbReference type="GO" id="GO:0008761">
    <property type="term" value="F:UDP-N-acetylglucosamine 2-epimerase activity"/>
    <property type="evidence" value="ECO:0007669"/>
    <property type="project" value="UniProtKB-EC"/>
</dbReference>
<comment type="caution">
    <text evidence="6">The sequence shown here is derived from an EMBL/GenBank/DDBJ whole genome shotgun (WGS) entry which is preliminary data.</text>
</comment>
<evidence type="ECO:0000256" key="2">
    <source>
        <dbReference type="ARBA" id="ARBA00038209"/>
    </source>
</evidence>
<feature type="domain" description="UDP-N-acetylglucosamine 2-epimerase" evidence="5">
    <location>
        <begin position="23"/>
        <end position="186"/>
    </location>
</feature>
<dbReference type="EC" id="5.1.3.14" evidence="3"/>
<dbReference type="AlphaFoldDB" id="A0A1E2SKV4"/>
<evidence type="ECO:0000313" key="7">
    <source>
        <dbReference type="Proteomes" id="UP000094426"/>
    </source>
</evidence>
<dbReference type="NCBIfam" id="TIGR00236">
    <property type="entry name" value="wecB"/>
    <property type="match status" value="1"/>
</dbReference>
<accession>A0A1E2SKV4</accession>